<proteinExistence type="predicted"/>
<sequence length="914" mass="100833">MSKGCNTFSKLNTRRLDSHLGFKLDSDIAGVHTKLAADSLAPDNTTKPPHRTHFVPTASTGQIFTLALSTFYIRSDIFARIACTDLWIFSTFRITSSVSFVSLSGPYGKYHGQLKGFHYKISQSMHWPVLHWRRSFEISPVILPRSWNGPVHASASGQTYSPAHLSITSRATTGPTTQPLCLRCTASSKAANLPPEPLDLGFRRKSEEEQLPRPPLSPEDQTIRQRIISLFSAPNNVETERKLVELRNTPLASPKLVCLLAEALVHHAYVLDALETINQSRKNGMHIPPRLYESIVFRFAQRDRWAEILNLLEPLQSLSPSGSRETDHAITTRLCEWRVRACAELGDFAGMERALERACLKNSDPRMAARIQEVLRLDKKHKVKGKKAVGAGERDELRLGEVAQILIGHFQAQDVALHDALTSTQIVRTQTNVRDHPTYLITKRSSSNTPHSPDLCHSFTPDSWLATRCVLQLVQNNRVTEAAAVVAAMCKKMSSVNGASPSQPCSSTSTHETAPLSLSEIFASVYPDIHVFNALIKGVLNIRGLSGMLALLEIMHDIQVKPDALTATLLLRYLDRQRAWSPGRLIDTLVDLTSPISYDYDNDPAVPPKPQPVPVSIQHTNVLLSSILNTERNATLGGGWKASAAFLKYHNRPIDHALRARGVRNDSMAYALRAQRDGVVRLDPEAGRKVLQRADILLGDYHYAALMAGLVECGYMDSAKAVMKSAHESGFGAGSPVMHTILITGYGRMGLPRQAERVFKQMLLAKVKADAIAVDALAGAWFIAGEYQRARYSLKKMITELRKLRPVSKVRRKHTQVSAGEDAYVGPIVQAIKAPDKTLPLTSNIAAGERKDGNGSNSRRYSSVAGVGLQLDAVDWMKSRTPVGTAPDLAECNEQGKQKPRARIRMMLSSSQNG</sequence>
<accession>A0A8H7IHP8</accession>
<dbReference type="NCBIfam" id="TIGR00756">
    <property type="entry name" value="PPR"/>
    <property type="match status" value="1"/>
</dbReference>
<dbReference type="InterPro" id="IPR002885">
    <property type="entry name" value="PPR_rpt"/>
</dbReference>
<dbReference type="InterPro" id="IPR050667">
    <property type="entry name" value="PPR-containing_protein"/>
</dbReference>
<dbReference type="PROSITE" id="PS51375">
    <property type="entry name" value="PPR"/>
    <property type="match status" value="1"/>
</dbReference>
<evidence type="ECO:0000256" key="1">
    <source>
        <dbReference type="PROSITE-ProRule" id="PRU00708"/>
    </source>
</evidence>
<dbReference type="EMBL" id="JACYCF010000007">
    <property type="protein sequence ID" value="KAF8755881.1"/>
    <property type="molecule type" value="Genomic_DNA"/>
</dbReference>
<dbReference type="AlphaFoldDB" id="A0A8H7IHP8"/>
<name>A0A8H7IHP8_9AGAM</name>
<gene>
    <name evidence="2" type="ORF">RHS01_04689</name>
</gene>
<protein>
    <submittedName>
        <fullName evidence="2">Pentatricopeptide repeat domain</fullName>
    </submittedName>
</protein>
<dbReference type="Gene3D" id="1.25.40.10">
    <property type="entry name" value="Tetratricopeptide repeat domain"/>
    <property type="match status" value="2"/>
</dbReference>
<dbReference type="Pfam" id="PF01535">
    <property type="entry name" value="PPR"/>
    <property type="match status" value="1"/>
</dbReference>
<dbReference type="InterPro" id="IPR011990">
    <property type="entry name" value="TPR-like_helical_dom_sf"/>
</dbReference>
<evidence type="ECO:0000313" key="3">
    <source>
        <dbReference type="Proteomes" id="UP000614334"/>
    </source>
</evidence>
<feature type="repeat" description="PPR" evidence="1">
    <location>
        <begin position="735"/>
        <end position="769"/>
    </location>
</feature>
<dbReference type="PANTHER" id="PTHR47939">
    <property type="entry name" value="MEMBRANE-ASSOCIATED SALT-INDUCIBLE PROTEIN-LIKE"/>
    <property type="match status" value="1"/>
</dbReference>
<evidence type="ECO:0000313" key="2">
    <source>
        <dbReference type="EMBL" id="KAF8755881.1"/>
    </source>
</evidence>
<dbReference type="PANTHER" id="PTHR47939:SF5">
    <property type="entry name" value="PENTACOTRIPEPTIDE-REPEAT REGION OF PRORP DOMAIN-CONTAINING PROTEIN"/>
    <property type="match status" value="1"/>
</dbReference>
<reference evidence="2" key="1">
    <citation type="submission" date="2020-09" db="EMBL/GenBank/DDBJ databases">
        <title>Comparative genome analyses of four rice-infecting Rhizoctonia solani isolates reveal extensive enrichment of homogalacturonan modification genes.</title>
        <authorList>
            <person name="Lee D.-Y."/>
            <person name="Jeon J."/>
            <person name="Kim K.-T."/>
            <person name="Cheong K."/>
            <person name="Song H."/>
            <person name="Choi G."/>
            <person name="Ko J."/>
            <person name="Opiyo S.O."/>
            <person name="Zuo S."/>
            <person name="Madhav S."/>
            <person name="Lee Y.-H."/>
            <person name="Wang G.-L."/>
        </authorList>
    </citation>
    <scope>NUCLEOTIDE SEQUENCE</scope>
    <source>
        <strain evidence="2">AG1-IA B2</strain>
    </source>
</reference>
<organism evidence="2 3">
    <name type="scientific">Rhizoctonia solani</name>
    <dbReference type="NCBI Taxonomy" id="456999"/>
    <lineage>
        <taxon>Eukaryota</taxon>
        <taxon>Fungi</taxon>
        <taxon>Dikarya</taxon>
        <taxon>Basidiomycota</taxon>
        <taxon>Agaricomycotina</taxon>
        <taxon>Agaricomycetes</taxon>
        <taxon>Cantharellales</taxon>
        <taxon>Ceratobasidiaceae</taxon>
        <taxon>Rhizoctonia</taxon>
    </lineage>
</organism>
<comment type="caution">
    <text evidence="2">The sequence shown here is derived from an EMBL/GenBank/DDBJ whole genome shotgun (WGS) entry which is preliminary data.</text>
</comment>
<dbReference type="Proteomes" id="UP000614334">
    <property type="component" value="Unassembled WGS sequence"/>
</dbReference>